<protein>
    <submittedName>
        <fullName evidence="2">Variable surface protein</fullName>
    </submittedName>
</protein>
<accession>A0A1Y1JVY6</accession>
<evidence type="ECO:0000256" key="1">
    <source>
        <dbReference type="SAM" id="Phobius"/>
    </source>
</evidence>
<feature type="transmembrane region" description="Helical" evidence="1">
    <location>
        <begin position="180"/>
        <end position="201"/>
    </location>
</feature>
<dbReference type="AlphaFoldDB" id="A0A1Y1JVY6"/>
<keyword evidence="1" id="KW-0472">Membrane</keyword>
<keyword evidence="1" id="KW-0812">Transmembrane</keyword>
<gene>
    <name evidence="2" type="ORF">PGO_000770</name>
</gene>
<dbReference type="RefSeq" id="XP_028546633.1">
    <property type="nucleotide sequence ID" value="XM_028690832.1"/>
</dbReference>
<evidence type="ECO:0000313" key="2">
    <source>
        <dbReference type="EMBL" id="GAW84044.1"/>
    </source>
</evidence>
<organism evidence="2 3">
    <name type="scientific">Plasmodium gonderi</name>
    <dbReference type="NCBI Taxonomy" id="77519"/>
    <lineage>
        <taxon>Eukaryota</taxon>
        <taxon>Sar</taxon>
        <taxon>Alveolata</taxon>
        <taxon>Apicomplexa</taxon>
        <taxon>Aconoidasida</taxon>
        <taxon>Haemosporida</taxon>
        <taxon>Plasmodiidae</taxon>
        <taxon>Plasmodium</taxon>
        <taxon>Plasmodium (Plasmodium)</taxon>
    </lineage>
</organism>
<keyword evidence="3" id="KW-1185">Reference proteome</keyword>
<comment type="caution">
    <text evidence="2">The sequence shown here is derived from an EMBL/GenBank/DDBJ whole genome shotgun (WGS) entry which is preliminary data.</text>
</comment>
<sequence length="253" mass="30063">MSEDYILNLIKKNENCSENNEECKLQLFKDLDDEVAQISCESYGCSIREVIKESVINLELKKFYTFFFNNFFDIEKYSENACACLGAWIQKKKNDYIKSDTIMTEMASWENNMEKLFNFIKETNSNERNKFCEWNSTVSQCILSTKTQSVSFDTQARYTKTFTSIPKIPPNSFKSSIKNVFFVCFILLIILLLTFIFLINLGKIQKFLYNTWNVKFLISNYRKNSHQFENYDDFPFVSENERYNMHYMLENNS</sequence>
<name>A0A1Y1JVY6_PLAGO</name>
<evidence type="ECO:0000313" key="3">
    <source>
        <dbReference type="Proteomes" id="UP000195521"/>
    </source>
</evidence>
<dbReference type="GeneID" id="39744852"/>
<dbReference type="Proteomes" id="UP000195521">
    <property type="component" value="Unassembled WGS sequence"/>
</dbReference>
<reference evidence="3" key="1">
    <citation type="submission" date="2017-04" db="EMBL/GenBank/DDBJ databases">
        <title>Plasmodium gonderi genome.</title>
        <authorList>
            <person name="Arisue N."/>
            <person name="Honma H."/>
            <person name="Kawai S."/>
            <person name="Tougan T."/>
            <person name="Tanabe K."/>
            <person name="Horii T."/>
        </authorList>
    </citation>
    <scope>NUCLEOTIDE SEQUENCE [LARGE SCALE GENOMIC DNA]</scope>
    <source>
        <strain evidence="3">ATCC 30045</strain>
    </source>
</reference>
<dbReference type="EMBL" id="BDQF01000078">
    <property type="protein sequence ID" value="GAW84044.1"/>
    <property type="molecule type" value="Genomic_DNA"/>
</dbReference>
<proteinExistence type="predicted"/>
<keyword evidence="1" id="KW-1133">Transmembrane helix</keyword>